<dbReference type="AlphaFoldDB" id="T0YCJ5"/>
<evidence type="ECO:0000313" key="5">
    <source>
        <dbReference type="EMBL" id="EQD32986.1"/>
    </source>
</evidence>
<comment type="cofactor">
    <cofactor evidence="1">
        <name>(R)-lipoate</name>
        <dbReference type="ChEBI" id="CHEBI:83088"/>
    </cofactor>
</comment>
<evidence type="ECO:0000256" key="1">
    <source>
        <dbReference type="ARBA" id="ARBA00001938"/>
    </source>
</evidence>
<protein>
    <submittedName>
        <fullName evidence="5">Catalytic domain of component of various dehydrogenase complexes</fullName>
    </submittedName>
</protein>
<name>T0YCJ5_9ZZZZ</name>
<evidence type="ECO:0000259" key="4">
    <source>
        <dbReference type="Pfam" id="PF00198"/>
    </source>
</evidence>
<dbReference type="EMBL" id="AUZZ01009698">
    <property type="protein sequence ID" value="EQD32986.1"/>
    <property type="molecule type" value="Genomic_DNA"/>
</dbReference>
<proteinExistence type="predicted"/>
<dbReference type="InterPro" id="IPR023213">
    <property type="entry name" value="CAT-like_dom_sf"/>
</dbReference>
<accession>T0YCJ5</accession>
<dbReference type="GO" id="GO:0016407">
    <property type="term" value="F:acetyltransferase activity"/>
    <property type="evidence" value="ECO:0007669"/>
    <property type="project" value="TreeGrafter"/>
</dbReference>
<dbReference type="PANTHER" id="PTHR43178:SF5">
    <property type="entry name" value="LIPOAMIDE ACYLTRANSFERASE COMPONENT OF BRANCHED-CHAIN ALPHA-KETO ACID DEHYDROGENASE COMPLEX, MITOCHONDRIAL"/>
    <property type="match status" value="1"/>
</dbReference>
<sequence length="165" mass="17912">MRTFPHLNASVGEDALIVHKDLNLSIAVDLDQEGLIAPVIHGADTKRLRGLARDIRNLAERARSKRLSADDIVGGTFTITNPGPFGTFMTVSIINQPQVAILSTDGVKRKPVVVTQTDGSESIAIHSVGIMALSFDHRVIDGAYAAAFLGRIKEIVETWNWAQEL</sequence>
<dbReference type="InterPro" id="IPR001078">
    <property type="entry name" value="2-oxoacid_DH_actylTfrase"/>
</dbReference>
<dbReference type="InterPro" id="IPR050743">
    <property type="entry name" value="2-oxoacid_DH_E2_comp"/>
</dbReference>
<comment type="caution">
    <text evidence="5">The sequence shown here is derived from an EMBL/GenBank/DDBJ whole genome shotgun (WGS) entry which is preliminary data.</text>
</comment>
<evidence type="ECO:0000256" key="3">
    <source>
        <dbReference type="ARBA" id="ARBA00023315"/>
    </source>
</evidence>
<dbReference type="Pfam" id="PF00198">
    <property type="entry name" value="2-oxoacid_dh"/>
    <property type="match status" value="1"/>
</dbReference>
<reference evidence="5" key="2">
    <citation type="journal article" date="2014" name="ISME J.">
        <title>Microbial stratification in low pH oxic and suboxic macroscopic growths along an acid mine drainage.</title>
        <authorList>
            <person name="Mendez-Garcia C."/>
            <person name="Mesa V."/>
            <person name="Sprenger R.R."/>
            <person name="Richter M."/>
            <person name="Diez M.S."/>
            <person name="Solano J."/>
            <person name="Bargiela R."/>
            <person name="Golyshina O.V."/>
            <person name="Manteca A."/>
            <person name="Ramos J.L."/>
            <person name="Gallego J.R."/>
            <person name="Llorente I."/>
            <person name="Martins Dos Santos V.A."/>
            <person name="Jensen O.N."/>
            <person name="Pelaez A.I."/>
            <person name="Sanchez J."/>
            <person name="Ferrer M."/>
        </authorList>
    </citation>
    <scope>NUCLEOTIDE SEQUENCE</scope>
</reference>
<gene>
    <name evidence="5" type="ORF">B2A_13400</name>
</gene>
<reference evidence="5" key="1">
    <citation type="submission" date="2013-08" db="EMBL/GenBank/DDBJ databases">
        <authorList>
            <person name="Mendez C."/>
            <person name="Richter M."/>
            <person name="Ferrer M."/>
            <person name="Sanchez J."/>
        </authorList>
    </citation>
    <scope>NUCLEOTIDE SEQUENCE</scope>
</reference>
<keyword evidence="3" id="KW-0012">Acyltransferase</keyword>
<dbReference type="SUPFAM" id="SSF52777">
    <property type="entry name" value="CoA-dependent acyltransferases"/>
    <property type="match status" value="1"/>
</dbReference>
<feature type="domain" description="2-oxoacid dehydrogenase acyltransferase catalytic" evidence="4">
    <location>
        <begin position="2"/>
        <end position="159"/>
    </location>
</feature>
<dbReference type="PANTHER" id="PTHR43178">
    <property type="entry name" value="DIHYDROLIPOAMIDE ACETYLTRANSFERASE COMPONENT OF PYRUVATE DEHYDROGENASE COMPLEX"/>
    <property type="match status" value="1"/>
</dbReference>
<organism evidence="5">
    <name type="scientific">mine drainage metagenome</name>
    <dbReference type="NCBI Taxonomy" id="410659"/>
    <lineage>
        <taxon>unclassified sequences</taxon>
        <taxon>metagenomes</taxon>
        <taxon>ecological metagenomes</taxon>
    </lineage>
</organism>
<dbReference type="GO" id="GO:0031405">
    <property type="term" value="F:lipoic acid binding"/>
    <property type="evidence" value="ECO:0007669"/>
    <property type="project" value="TreeGrafter"/>
</dbReference>
<dbReference type="Gene3D" id="3.30.559.10">
    <property type="entry name" value="Chloramphenicol acetyltransferase-like domain"/>
    <property type="match status" value="1"/>
</dbReference>
<keyword evidence="2" id="KW-0808">Transferase</keyword>
<evidence type="ECO:0000256" key="2">
    <source>
        <dbReference type="ARBA" id="ARBA00022679"/>
    </source>
</evidence>
<dbReference type="GO" id="GO:0005737">
    <property type="term" value="C:cytoplasm"/>
    <property type="evidence" value="ECO:0007669"/>
    <property type="project" value="TreeGrafter"/>
</dbReference>